<dbReference type="Proteomes" id="UP000799757">
    <property type="component" value="Unassembled WGS sequence"/>
</dbReference>
<keyword evidence="4" id="KW-1185">Reference proteome</keyword>
<reference evidence="3" key="1">
    <citation type="journal article" date="2020" name="Stud. Mycol.">
        <title>101 Dothideomycetes genomes: a test case for predicting lifestyles and emergence of pathogens.</title>
        <authorList>
            <person name="Haridas S."/>
            <person name="Albert R."/>
            <person name="Binder M."/>
            <person name="Bloem J."/>
            <person name="Labutti K."/>
            <person name="Salamov A."/>
            <person name="Andreopoulos B."/>
            <person name="Baker S."/>
            <person name="Barry K."/>
            <person name="Bills G."/>
            <person name="Bluhm B."/>
            <person name="Cannon C."/>
            <person name="Castanera R."/>
            <person name="Culley D."/>
            <person name="Daum C."/>
            <person name="Ezra D."/>
            <person name="Gonzalez J."/>
            <person name="Henrissat B."/>
            <person name="Kuo A."/>
            <person name="Liang C."/>
            <person name="Lipzen A."/>
            <person name="Lutzoni F."/>
            <person name="Magnuson J."/>
            <person name="Mondo S."/>
            <person name="Nolan M."/>
            <person name="Ohm R."/>
            <person name="Pangilinan J."/>
            <person name="Park H.-J."/>
            <person name="Ramirez L."/>
            <person name="Alfaro M."/>
            <person name="Sun H."/>
            <person name="Tritt A."/>
            <person name="Yoshinaga Y."/>
            <person name="Zwiers L.-H."/>
            <person name="Turgeon B."/>
            <person name="Goodwin S."/>
            <person name="Spatafora J."/>
            <person name="Crous P."/>
            <person name="Grigoriev I."/>
        </authorList>
    </citation>
    <scope>NUCLEOTIDE SEQUENCE</scope>
    <source>
        <strain evidence="3">CBS 109.77</strain>
    </source>
</reference>
<protein>
    <submittedName>
        <fullName evidence="3">Uncharacterized protein</fullName>
    </submittedName>
</protein>
<feature type="compositionally biased region" description="Polar residues" evidence="2">
    <location>
        <begin position="37"/>
        <end position="50"/>
    </location>
</feature>
<organism evidence="3 4">
    <name type="scientific">Melanomma pulvis-pyrius CBS 109.77</name>
    <dbReference type="NCBI Taxonomy" id="1314802"/>
    <lineage>
        <taxon>Eukaryota</taxon>
        <taxon>Fungi</taxon>
        <taxon>Dikarya</taxon>
        <taxon>Ascomycota</taxon>
        <taxon>Pezizomycotina</taxon>
        <taxon>Dothideomycetes</taxon>
        <taxon>Pleosporomycetidae</taxon>
        <taxon>Pleosporales</taxon>
        <taxon>Melanommataceae</taxon>
        <taxon>Melanomma</taxon>
    </lineage>
</organism>
<keyword evidence="1" id="KW-0175">Coiled coil</keyword>
<evidence type="ECO:0000256" key="1">
    <source>
        <dbReference type="SAM" id="Coils"/>
    </source>
</evidence>
<evidence type="ECO:0000313" key="4">
    <source>
        <dbReference type="Proteomes" id="UP000799757"/>
    </source>
</evidence>
<feature type="region of interest" description="Disordered" evidence="2">
    <location>
        <begin position="1"/>
        <end position="80"/>
    </location>
</feature>
<evidence type="ECO:0000313" key="3">
    <source>
        <dbReference type="EMBL" id="KAF2789892.1"/>
    </source>
</evidence>
<proteinExistence type="predicted"/>
<evidence type="ECO:0000256" key="2">
    <source>
        <dbReference type="SAM" id="MobiDB-lite"/>
    </source>
</evidence>
<gene>
    <name evidence="3" type="ORF">K505DRAFT_340877</name>
</gene>
<sequence length="228" mass="25652">MAGKGTINVDNATIKESTEGKAGFKNANNVPHGDVGSSDTTDTAMSNNDNIDGASPDNRDTSNVRGSTEGQVEDEDESHLSDRMYIAQLKNTIQDVCQSYLKLEDELEAREEDAQYDKDAILQQKMSLDEKEELLEDRDKLIAIKLQLLKDKDDETAKLKKEMNRLKIERDHLAQCNAELLQEVQKKKSLGSQVRHLSDALSKVEISKHEESQEAPGQKRRRMLPDKI</sequence>
<name>A0A6A6X0M1_9PLEO</name>
<dbReference type="EMBL" id="MU002106">
    <property type="protein sequence ID" value="KAF2789892.1"/>
    <property type="molecule type" value="Genomic_DNA"/>
</dbReference>
<accession>A0A6A6X0M1</accession>
<feature type="coiled-coil region" evidence="1">
    <location>
        <begin position="149"/>
        <end position="183"/>
    </location>
</feature>
<dbReference type="AlphaFoldDB" id="A0A6A6X0M1"/>
<feature type="region of interest" description="Disordered" evidence="2">
    <location>
        <begin position="204"/>
        <end position="228"/>
    </location>
</feature>